<sequence length="85" mass="9494">MMQPKVERACPEDAYSRFEVTHIVGTGENGSWKSIPDPSSADQKRRCEVLRTLSRYIDHVGMQILTVPRGSMVKRRGGGTRSNSS</sequence>
<gene>
    <name evidence="1" type="primary">jg3262</name>
    <name evidence="1" type="ORF">PAEG_LOCUS17648</name>
</gene>
<protein>
    <submittedName>
        <fullName evidence="1">Jg3262 protein</fullName>
    </submittedName>
</protein>
<evidence type="ECO:0000313" key="1">
    <source>
        <dbReference type="EMBL" id="CAH2241197.1"/>
    </source>
</evidence>
<dbReference type="Proteomes" id="UP000838756">
    <property type="component" value="Unassembled WGS sequence"/>
</dbReference>
<dbReference type="AlphaFoldDB" id="A0A8S4RW85"/>
<comment type="caution">
    <text evidence="1">The sequence shown here is derived from an EMBL/GenBank/DDBJ whole genome shotgun (WGS) entry which is preliminary data.</text>
</comment>
<reference evidence="1" key="1">
    <citation type="submission" date="2022-03" db="EMBL/GenBank/DDBJ databases">
        <authorList>
            <person name="Lindestad O."/>
        </authorList>
    </citation>
    <scope>NUCLEOTIDE SEQUENCE</scope>
</reference>
<accession>A0A8S4RW85</accession>
<name>A0A8S4RW85_9NEOP</name>
<proteinExistence type="predicted"/>
<evidence type="ECO:0000313" key="2">
    <source>
        <dbReference type="Proteomes" id="UP000838756"/>
    </source>
</evidence>
<keyword evidence="2" id="KW-1185">Reference proteome</keyword>
<dbReference type="EMBL" id="CAKXAJ010025574">
    <property type="protein sequence ID" value="CAH2241197.1"/>
    <property type="molecule type" value="Genomic_DNA"/>
</dbReference>
<organism evidence="1 2">
    <name type="scientific">Pararge aegeria aegeria</name>
    <dbReference type="NCBI Taxonomy" id="348720"/>
    <lineage>
        <taxon>Eukaryota</taxon>
        <taxon>Metazoa</taxon>
        <taxon>Ecdysozoa</taxon>
        <taxon>Arthropoda</taxon>
        <taxon>Hexapoda</taxon>
        <taxon>Insecta</taxon>
        <taxon>Pterygota</taxon>
        <taxon>Neoptera</taxon>
        <taxon>Endopterygota</taxon>
        <taxon>Lepidoptera</taxon>
        <taxon>Glossata</taxon>
        <taxon>Ditrysia</taxon>
        <taxon>Papilionoidea</taxon>
        <taxon>Nymphalidae</taxon>
        <taxon>Satyrinae</taxon>
        <taxon>Satyrini</taxon>
        <taxon>Parargina</taxon>
        <taxon>Pararge</taxon>
    </lineage>
</organism>